<feature type="transmembrane region" description="Helical" evidence="7">
    <location>
        <begin position="262"/>
        <end position="283"/>
    </location>
</feature>
<evidence type="ECO:0000256" key="6">
    <source>
        <dbReference type="ARBA" id="ARBA00023136"/>
    </source>
</evidence>
<keyword evidence="6 7" id="KW-0472">Membrane</keyword>
<keyword evidence="3" id="KW-1003">Cell membrane</keyword>
<dbReference type="PROSITE" id="PS50850">
    <property type="entry name" value="MFS"/>
    <property type="match status" value="1"/>
</dbReference>
<proteinExistence type="predicted"/>
<feature type="transmembrane region" description="Helical" evidence="7">
    <location>
        <begin position="220"/>
        <end position="241"/>
    </location>
</feature>
<dbReference type="SUPFAM" id="SSF103473">
    <property type="entry name" value="MFS general substrate transporter"/>
    <property type="match status" value="1"/>
</dbReference>
<protein>
    <submittedName>
        <fullName evidence="9">DHA2 family efflux MFS transporter permease subunit</fullName>
    </submittedName>
</protein>
<feature type="transmembrane region" description="Helical" evidence="7">
    <location>
        <begin position="427"/>
        <end position="445"/>
    </location>
</feature>
<feature type="transmembrane region" description="Helical" evidence="7">
    <location>
        <begin position="196"/>
        <end position="214"/>
    </location>
</feature>
<evidence type="ECO:0000313" key="9">
    <source>
        <dbReference type="EMBL" id="TBW35373.1"/>
    </source>
</evidence>
<dbReference type="GO" id="GO:0005886">
    <property type="term" value="C:plasma membrane"/>
    <property type="evidence" value="ECO:0007669"/>
    <property type="project" value="UniProtKB-SubCell"/>
</dbReference>
<organism evidence="9 10">
    <name type="scientific">Siculibacillus lacustris</name>
    <dbReference type="NCBI Taxonomy" id="1549641"/>
    <lineage>
        <taxon>Bacteria</taxon>
        <taxon>Pseudomonadati</taxon>
        <taxon>Pseudomonadota</taxon>
        <taxon>Alphaproteobacteria</taxon>
        <taxon>Hyphomicrobiales</taxon>
        <taxon>Ancalomicrobiaceae</taxon>
        <taxon>Siculibacillus</taxon>
    </lineage>
</organism>
<feature type="domain" description="Major facilitator superfamily (MFS) profile" evidence="8">
    <location>
        <begin position="9"/>
        <end position="453"/>
    </location>
</feature>
<evidence type="ECO:0000256" key="2">
    <source>
        <dbReference type="ARBA" id="ARBA00022448"/>
    </source>
</evidence>
<evidence type="ECO:0000256" key="5">
    <source>
        <dbReference type="ARBA" id="ARBA00022989"/>
    </source>
</evidence>
<name>A0A4Q9VJ99_9HYPH</name>
<feature type="transmembrane region" description="Helical" evidence="7">
    <location>
        <begin position="354"/>
        <end position="379"/>
    </location>
</feature>
<reference evidence="9 10" key="1">
    <citation type="submission" date="2019-02" db="EMBL/GenBank/DDBJ databases">
        <title>Siculibacillus lacustris gen. nov., sp. nov., a new rosette-forming bacterium isolated from a freshwater crater lake (Lake St. Ana, Romania).</title>
        <authorList>
            <person name="Felfoldi T."/>
            <person name="Marton Z."/>
            <person name="Szabo A."/>
            <person name="Mentes A."/>
            <person name="Boka K."/>
            <person name="Marialigeti K."/>
            <person name="Mathe I."/>
            <person name="Koncz M."/>
            <person name="Schumann P."/>
            <person name="Toth E."/>
        </authorList>
    </citation>
    <scope>NUCLEOTIDE SEQUENCE [LARGE SCALE GENOMIC DNA]</scope>
    <source>
        <strain evidence="9 10">SA-279</strain>
    </source>
</reference>
<evidence type="ECO:0000259" key="8">
    <source>
        <dbReference type="PROSITE" id="PS50850"/>
    </source>
</evidence>
<dbReference type="RefSeq" id="WP_131310684.1">
    <property type="nucleotide sequence ID" value="NZ_SJFN01000026.1"/>
</dbReference>
<feature type="transmembrane region" description="Helical" evidence="7">
    <location>
        <begin position="75"/>
        <end position="98"/>
    </location>
</feature>
<dbReference type="InterPro" id="IPR020846">
    <property type="entry name" value="MFS_dom"/>
</dbReference>
<dbReference type="Pfam" id="PF07690">
    <property type="entry name" value="MFS_1"/>
    <property type="match status" value="1"/>
</dbReference>
<dbReference type="Gene3D" id="1.20.1250.20">
    <property type="entry name" value="MFS general substrate transporter like domains"/>
    <property type="match status" value="1"/>
</dbReference>
<dbReference type="OrthoDB" id="9812221at2"/>
<feature type="transmembrane region" description="Helical" evidence="7">
    <location>
        <begin position="44"/>
        <end position="63"/>
    </location>
</feature>
<dbReference type="AlphaFoldDB" id="A0A4Q9VJ99"/>
<accession>A0A4Q9VJ99</accession>
<keyword evidence="5 7" id="KW-1133">Transmembrane helix</keyword>
<keyword evidence="10" id="KW-1185">Reference proteome</keyword>
<evidence type="ECO:0000256" key="1">
    <source>
        <dbReference type="ARBA" id="ARBA00004651"/>
    </source>
</evidence>
<dbReference type="InterPro" id="IPR036259">
    <property type="entry name" value="MFS_trans_sf"/>
</dbReference>
<keyword evidence="2" id="KW-0813">Transport</keyword>
<feature type="transmembrane region" description="Helical" evidence="7">
    <location>
        <begin position="163"/>
        <end position="184"/>
    </location>
</feature>
<dbReference type="GO" id="GO:0022857">
    <property type="term" value="F:transmembrane transporter activity"/>
    <property type="evidence" value="ECO:0007669"/>
    <property type="project" value="InterPro"/>
</dbReference>
<evidence type="ECO:0000256" key="4">
    <source>
        <dbReference type="ARBA" id="ARBA00022692"/>
    </source>
</evidence>
<dbReference type="Gene3D" id="1.20.1720.10">
    <property type="entry name" value="Multidrug resistance protein D"/>
    <property type="match status" value="1"/>
</dbReference>
<dbReference type="PANTHER" id="PTHR42718:SF46">
    <property type="entry name" value="BLR6921 PROTEIN"/>
    <property type="match status" value="1"/>
</dbReference>
<dbReference type="InterPro" id="IPR004638">
    <property type="entry name" value="EmrB-like"/>
</dbReference>
<feature type="transmembrane region" description="Helical" evidence="7">
    <location>
        <begin position="391"/>
        <end position="415"/>
    </location>
</feature>
<dbReference type="Proteomes" id="UP000292781">
    <property type="component" value="Unassembled WGS sequence"/>
</dbReference>
<sequence>MPLPASRTVPLIVAAALFMENLDATVIATSLPAMARDLDLSPVRLNLAITSYMVAMAVFIPASGWLADRVGARRVFVGAIALFLTGSVVCGSAPSLGILVAGRLLQGLGGAMMVPVGRLILLRSVPKAEMISAMAWFTMPALLGPLMGPPLGGFITTATTWRWIFWINVPIGLAGMTLALTLLPPIAERERTPFDGLGFLTSATGLAFLVFAFETAGRDVVSPLVGVAAAAAGIGLIVVYVRHAHDVARPLIDLELLAIPTFRVAVIGGSLFRIGVGALPFLLPLQLQVGFGRSALESGLTTFVAAAGALLMKATAGRILRAFGFRRTLLINAVAASVLLGAVGAIGASTPMVVVMTLLLAGGFLRSLEFTAINVIAFADIDAEAMSRATALSSMVQQLSLSSGVALGAMTLHLLSPDGALPSSGDFSIALAIAGAISALAFLSFRRLGAEAGEALLGRPTPATDTDAA</sequence>
<feature type="transmembrane region" description="Helical" evidence="7">
    <location>
        <begin position="133"/>
        <end position="151"/>
    </location>
</feature>
<feature type="transmembrane region" description="Helical" evidence="7">
    <location>
        <begin position="328"/>
        <end position="348"/>
    </location>
</feature>
<dbReference type="PANTHER" id="PTHR42718">
    <property type="entry name" value="MAJOR FACILITATOR SUPERFAMILY MULTIDRUG TRANSPORTER MFSC"/>
    <property type="match status" value="1"/>
</dbReference>
<evidence type="ECO:0000256" key="3">
    <source>
        <dbReference type="ARBA" id="ARBA00022475"/>
    </source>
</evidence>
<comment type="caution">
    <text evidence="9">The sequence shown here is derived from an EMBL/GenBank/DDBJ whole genome shotgun (WGS) entry which is preliminary data.</text>
</comment>
<keyword evidence="4 7" id="KW-0812">Transmembrane</keyword>
<comment type="subcellular location">
    <subcellularLocation>
        <location evidence="1">Cell membrane</location>
        <topology evidence="1">Multi-pass membrane protein</topology>
    </subcellularLocation>
</comment>
<evidence type="ECO:0000256" key="7">
    <source>
        <dbReference type="SAM" id="Phobius"/>
    </source>
</evidence>
<evidence type="ECO:0000313" key="10">
    <source>
        <dbReference type="Proteomes" id="UP000292781"/>
    </source>
</evidence>
<dbReference type="NCBIfam" id="TIGR00711">
    <property type="entry name" value="efflux_EmrB"/>
    <property type="match status" value="1"/>
</dbReference>
<dbReference type="InterPro" id="IPR011701">
    <property type="entry name" value="MFS"/>
</dbReference>
<gene>
    <name evidence="9" type="ORF">EYW49_16275</name>
</gene>
<dbReference type="EMBL" id="SJFN01000026">
    <property type="protein sequence ID" value="TBW35373.1"/>
    <property type="molecule type" value="Genomic_DNA"/>
</dbReference>